<keyword evidence="1 2" id="KW-0732">Signal</keyword>
<dbReference type="NCBIfam" id="TIGR01451">
    <property type="entry name" value="B_ant_repeat"/>
    <property type="match status" value="1"/>
</dbReference>
<keyword evidence="5" id="KW-1185">Reference proteome</keyword>
<dbReference type="Pfam" id="PF18962">
    <property type="entry name" value="Por_Secre_tail"/>
    <property type="match status" value="1"/>
</dbReference>
<dbReference type="CDD" id="cd00063">
    <property type="entry name" value="FN3"/>
    <property type="match status" value="1"/>
</dbReference>
<dbReference type="SUPFAM" id="SSF49265">
    <property type="entry name" value="Fibronectin type III"/>
    <property type="match status" value="1"/>
</dbReference>
<dbReference type="InterPro" id="IPR047589">
    <property type="entry name" value="DUF11_rpt"/>
</dbReference>
<dbReference type="NCBIfam" id="TIGR04183">
    <property type="entry name" value="Por_Secre_tail"/>
    <property type="match status" value="1"/>
</dbReference>
<gene>
    <name evidence="4" type="ORF">ACFO3U_01870</name>
</gene>
<evidence type="ECO:0000256" key="2">
    <source>
        <dbReference type="SAM" id="SignalP"/>
    </source>
</evidence>
<dbReference type="InterPro" id="IPR026444">
    <property type="entry name" value="Secre_tail"/>
</dbReference>
<dbReference type="InterPro" id="IPR055353">
    <property type="entry name" value="DUF7619"/>
</dbReference>
<name>A0ABV9NZE6_9FLAO</name>
<feature type="domain" description="Fibronectin type-III" evidence="3">
    <location>
        <begin position="212"/>
        <end position="299"/>
    </location>
</feature>
<dbReference type="Pfam" id="PF24595">
    <property type="entry name" value="DUF7619"/>
    <property type="match status" value="1"/>
</dbReference>
<accession>A0ABV9NZE6</accession>
<evidence type="ECO:0000259" key="3">
    <source>
        <dbReference type="PROSITE" id="PS50853"/>
    </source>
</evidence>
<protein>
    <submittedName>
        <fullName evidence="4">T9SS type A sorting domain-containing protein</fullName>
    </submittedName>
</protein>
<dbReference type="EMBL" id="JBHSGW010000001">
    <property type="protein sequence ID" value="MFC4738733.1"/>
    <property type="molecule type" value="Genomic_DNA"/>
</dbReference>
<feature type="signal peptide" evidence="2">
    <location>
        <begin position="1"/>
        <end position="18"/>
    </location>
</feature>
<organism evidence="4 5">
    <name type="scientific">Flavobacterium ponti</name>
    <dbReference type="NCBI Taxonomy" id="665133"/>
    <lineage>
        <taxon>Bacteria</taxon>
        <taxon>Pseudomonadati</taxon>
        <taxon>Bacteroidota</taxon>
        <taxon>Flavobacteriia</taxon>
        <taxon>Flavobacteriales</taxon>
        <taxon>Flavobacteriaceae</taxon>
        <taxon>Flavobacterium</taxon>
    </lineage>
</organism>
<evidence type="ECO:0000256" key="1">
    <source>
        <dbReference type="ARBA" id="ARBA00022729"/>
    </source>
</evidence>
<reference evidence="5" key="1">
    <citation type="journal article" date="2019" name="Int. J. Syst. Evol. Microbiol.">
        <title>The Global Catalogue of Microorganisms (GCM) 10K type strain sequencing project: providing services to taxonomists for standard genome sequencing and annotation.</title>
        <authorList>
            <consortium name="The Broad Institute Genomics Platform"/>
            <consortium name="The Broad Institute Genome Sequencing Center for Infectious Disease"/>
            <person name="Wu L."/>
            <person name="Ma J."/>
        </authorList>
    </citation>
    <scope>NUCLEOTIDE SEQUENCE [LARGE SCALE GENOMIC DNA]</scope>
    <source>
        <strain evidence="5">CCUG 50349</strain>
    </source>
</reference>
<dbReference type="Gene3D" id="2.60.40.10">
    <property type="entry name" value="Immunoglobulins"/>
    <property type="match status" value="1"/>
</dbReference>
<comment type="caution">
    <text evidence="4">The sequence shown here is derived from an EMBL/GenBank/DDBJ whole genome shotgun (WGS) entry which is preliminary data.</text>
</comment>
<evidence type="ECO:0000313" key="4">
    <source>
        <dbReference type="EMBL" id="MFC4738733.1"/>
    </source>
</evidence>
<dbReference type="InterPro" id="IPR013783">
    <property type="entry name" value="Ig-like_fold"/>
</dbReference>
<evidence type="ECO:0000313" key="5">
    <source>
        <dbReference type="Proteomes" id="UP001595885"/>
    </source>
</evidence>
<dbReference type="RefSeq" id="WP_379737889.1">
    <property type="nucleotide sequence ID" value="NZ_JBHSGW010000001.1"/>
</dbReference>
<dbReference type="Proteomes" id="UP001595885">
    <property type="component" value="Unassembled WGS sequence"/>
</dbReference>
<dbReference type="InterPro" id="IPR036116">
    <property type="entry name" value="FN3_sf"/>
</dbReference>
<sequence length="1099" mass="119777">MKKTLLLVFLLSFTAIFAQSPFQPTQFNNVCDDNNDGFASFFMQEISSEIMGNSQNIVVTHHLTQIDAANGTNPLPNTYTNISNPQTIYARYLNTVTSVYQVVIYDLTVNPTPVASPQTITACDPNNTGFATFDLTSVYNSYSNGQTNMIVTIHETSLDAEFGMNAVPSYYQNIVPSPMTLYVRVENALTGCYTITNLYLIIQNCNNPNCPAPTNLMVSSITNNSAVLGWTESGTATEWEIKASMNGVSVIPPTNVSFNPYVLTGLQCGSTITYEIRSICSATEQSAWSAFTFQTAPCLQIGQVSSLNACLENGSACFDLTQNTSPALGNLNPSEYTVSYHTTVSGAASNTDVITNPSNYCITTSSQAIYVRVQENANPSNYQTAYFVINAQTTIINTNLSIATLNNCDDDLDGQVVFDLTDAVINMNSPSVVTYYTSQANAVNNLNPIANPTAYSVGLQPVSTFVFARATYTNSTCETIFKINLKAFAVCNNAYVCSEANSLCNALGQPFVNTFQGVTAEPGNNYACLNSQPNPTWFYLPVSSAGNLQFLIQQSTDINFGVSNLDVDYICYGPFASLGNACNMPMNNVVGCSYSASATETLSITNALPGQYYLIMVTNFSNQPGYIKISQTQGNTANIDCSGLNLNAFLDVNGNGAQDTGEINFPLGTFSYQLNNSGNNINVTSPYGEYTIYENNPTNSYDVSYSILPEYASYYSVTTPSYQDLMIIAGGGLQTYNFPVTITQPYLDVATYIVPLQQPRPGFTYKEKIVYANLGSQAIPTGTLTFAKDPNVVITNITQTGTVANAAGFTYDYSNLLPFEIRSMDVTMQVPTIPSVQLGQLLTNSVNITPLTGDVVPLNNSNSSSQIIIGSYDPNDKMESRGTQILHSSFTSEDYLIYTIRFENTGTASAVNVRVEDILDAKLDENSIRMLDASHEYTLERMGTSLKWYFDNIQLPVSVANTTTGKGYITFKVKPKPGYAIGDIIPNTANIYFDYNPAIVTNTFATEFVAALAVDTFNESNITMYPNPAKNQVTISLDNTNEVIANVNVIDMLGKQVIRLNKVNEITKSIDLSALNSGIYFIEIETQNKLVVKRKLIIN</sequence>
<feature type="chain" id="PRO_5045062773" evidence="2">
    <location>
        <begin position="19"/>
        <end position="1099"/>
    </location>
</feature>
<proteinExistence type="predicted"/>
<dbReference type="PROSITE" id="PS50853">
    <property type="entry name" value="FN3"/>
    <property type="match status" value="1"/>
</dbReference>
<dbReference type="InterPro" id="IPR003961">
    <property type="entry name" value="FN3_dom"/>
</dbReference>